<gene>
    <name evidence="2" type="ORF">WNY58_08990</name>
</gene>
<feature type="transmembrane region" description="Helical" evidence="1">
    <location>
        <begin position="14"/>
        <end position="32"/>
    </location>
</feature>
<keyword evidence="1" id="KW-0472">Membrane</keyword>
<dbReference type="InterPro" id="IPR009883">
    <property type="entry name" value="YgfX"/>
</dbReference>
<reference evidence="2 3" key="1">
    <citation type="submission" date="2024-03" db="EMBL/GenBank/DDBJ databases">
        <title>Community enrichment and isolation of bacterial strains for fucoidan degradation.</title>
        <authorList>
            <person name="Sichert A."/>
        </authorList>
    </citation>
    <scope>NUCLEOTIDE SEQUENCE [LARGE SCALE GENOMIC DNA]</scope>
    <source>
        <strain evidence="2 3">AS76</strain>
    </source>
</reference>
<dbReference type="Proteomes" id="UP001449225">
    <property type="component" value="Unassembled WGS sequence"/>
</dbReference>
<protein>
    <submittedName>
        <fullName evidence="2">Protein YgfX</fullName>
    </submittedName>
</protein>
<accession>A0ABU9TS20</accession>
<evidence type="ECO:0000256" key="1">
    <source>
        <dbReference type="SAM" id="Phobius"/>
    </source>
</evidence>
<evidence type="ECO:0000313" key="3">
    <source>
        <dbReference type="Proteomes" id="UP001449225"/>
    </source>
</evidence>
<proteinExistence type="predicted"/>
<comment type="caution">
    <text evidence="2">The sequence shown here is derived from an EMBL/GenBank/DDBJ whole genome shotgun (WGS) entry which is preliminary data.</text>
</comment>
<keyword evidence="1" id="KW-0812">Transmembrane</keyword>
<keyword evidence="1" id="KW-1133">Transmembrane helix</keyword>
<organism evidence="2 3">
    <name type="scientific">Neptuniibacter pectenicola</name>
    <dbReference type="NCBI Taxonomy" id="1806669"/>
    <lineage>
        <taxon>Bacteria</taxon>
        <taxon>Pseudomonadati</taxon>
        <taxon>Pseudomonadota</taxon>
        <taxon>Gammaproteobacteria</taxon>
        <taxon>Oceanospirillales</taxon>
        <taxon>Oceanospirillaceae</taxon>
        <taxon>Neptuniibacter</taxon>
    </lineage>
</organism>
<dbReference type="Pfam" id="PF07254">
    <property type="entry name" value="Cpta_toxin"/>
    <property type="match status" value="1"/>
</dbReference>
<keyword evidence="3" id="KW-1185">Reference proteome</keyword>
<name>A0ABU9TS20_9GAMM</name>
<evidence type="ECO:0000313" key="2">
    <source>
        <dbReference type="EMBL" id="MEM5536526.1"/>
    </source>
</evidence>
<dbReference type="EMBL" id="JBBMRA010000006">
    <property type="protein sequence ID" value="MEM5536526.1"/>
    <property type="molecule type" value="Genomic_DNA"/>
</dbReference>
<sequence>MFSLSNLPIGQSRTLLYIYGGVHLLALYSIYLASLPAFHQYLSYAFLLISLLYMFCNRADLGGCGSIEAVSWDADQGRLQLRQKGGVKLEVCRVKRRAVMPFMVCLLCEVEERFFPIAVVIFRDACPPQDFRRLRVLALHGALDADDS</sequence>
<dbReference type="RefSeq" id="WP_067982633.1">
    <property type="nucleotide sequence ID" value="NZ_CAXBCE010000001.1"/>
</dbReference>